<evidence type="ECO:0000256" key="1">
    <source>
        <dbReference type="ARBA" id="ARBA00022741"/>
    </source>
</evidence>
<dbReference type="EMBL" id="SLWK01000014">
    <property type="protein sequence ID" value="TCO06038.1"/>
    <property type="molecule type" value="Genomic_DNA"/>
</dbReference>
<dbReference type="GO" id="GO:0022857">
    <property type="term" value="F:transmembrane transporter activity"/>
    <property type="evidence" value="ECO:0007669"/>
    <property type="project" value="TreeGrafter"/>
</dbReference>
<comment type="caution">
    <text evidence="4">The sequence shown here is derived from an EMBL/GenBank/DDBJ whole genome shotgun (WGS) entry which is preliminary data.</text>
</comment>
<dbReference type="InterPro" id="IPR003439">
    <property type="entry name" value="ABC_transporter-like_ATP-bd"/>
</dbReference>
<keyword evidence="1" id="KW-0547">Nucleotide-binding</keyword>
<dbReference type="Pfam" id="PF00005">
    <property type="entry name" value="ABC_tran"/>
    <property type="match status" value="1"/>
</dbReference>
<accession>A0A4R2GD72</accession>
<evidence type="ECO:0000259" key="3">
    <source>
        <dbReference type="PROSITE" id="PS50893"/>
    </source>
</evidence>
<reference evidence="4 5" key="1">
    <citation type="submission" date="2019-03" db="EMBL/GenBank/DDBJ databases">
        <title>Genomic Encyclopedia of Type Strains, Phase IV (KMG-IV): sequencing the most valuable type-strain genomes for metagenomic binning, comparative biology and taxonomic classification.</title>
        <authorList>
            <person name="Goeker M."/>
        </authorList>
    </citation>
    <scope>NUCLEOTIDE SEQUENCE [LARGE SCALE GENOMIC DNA]</scope>
    <source>
        <strain evidence="4 5">DSM 24179</strain>
    </source>
</reference>
<dbReference type="SMART" id="SM00382">
    <property type="entry name" value="AAA"/>
    <property type="match status" value="1"/>
</dbReference>
<dbReference type="GO" id="GO:0016887">
    <property type="term" value="F:ATP hydrolysis activity"/>
    <property type="evidence" value="ECO:0007669"/>
    <property type="project" value="InterPro"/>
</dbReference>
<dbReference type="Proteomes" id="UP000295221">
    <property type="component" value="Unassembled WGS sequence"/>
</dbReference>
<keyword evidence="2 4" id="KW-0067">ATP-binding</keyword>
<dbReference type="PANTHER" id="PTHR24220:SF659">
    <property type="entry name" value="TRANSPORTER, PUTATIVE-RELATED"/>
    <property type="match status" value="1"/>
</dbReference>
<dbReference type="PANTHER" id="PTHR24220">
    <property type="entry name" value="IMPORT ATP-BINDING PROTEIN"/>
    <property type="match status" value="1"/>
</dbReference>
<organism evidence="4 5">
    <name type="scientific">Natronoflexus pectinivorans</name>
    <dbReference type="NCBI Taxonomy" id="682526"/>
    <lineage>
        <taxon>Bacteria</taxon>
        <taxon>Pseudomonadati</taxon>
        <taxon>Bacteroidota</taxon>
        <taxon>Bacteroidia</taxon>
        <taxon>Marinilabiliales</taxon>
        <taxon>Marinilabiliaceae</taxon>
        <taxon>Natronoflexus</taxon>
    </lineage>
</organism>
<dbReference type="RefSeq" id="WP_132434805.1">
    <property type="nucleotide sequence ID" value="NZ_SLWK01000014.1"/>
</dbReference>
<dbReference type="GO" id="GO:0005524">
    <property type="term" value="F:ATP binding"/>
    <property type="evidence" value="ECO:0007669"/>
    <property type="project" value="UniProtKB-KW"/>
</dbReference>
<dbReference type="SUPFAM" id="SSF52540">
    <property type="entry name" value="P-loop containing nucleoside triphosphate hydrolases"/>
    <property type="match status" value="1"/>
</dbReference>
<sequence length="212" mass="24016">MIYTNELKFKYPKENTLSFKDISLLAGQQTLIKGVSGSGKTTLLHLLSGVLTPESGSIIINDIHLEQLSNQQKDRFRAKNIGIIFQRNLFIKSLSMLENMLLAQRIAGNNTDKEILEEILRELDISNLSGKIPHHLSQGEQQRFSIARALVNRPKVILADEPTSSLDDVNCVKFTELLKEVCEKFRVTLVIATHDSRLEQAFNHIVELNHKK</sequence>
<proteinExistence type="predicted"/>
<dbReference type="AlphaFoldDB" id="A0A4R2GD72"/>
<evidence type="ECO:0000313" key="4">
    <source>
        <dbReference type="EMBL" id="TCO06038.1"/>
    </source>
</evidence>
<keyword evidence="5" id="KW-1185">Reference proteome</keyword>
<dbReference type="InterPro" id="IPR015854">
    <property type="entry name" value="ABC_transpr_LolD-like"/>
</dbReference>
<evidence type="ECO:0000256" key="2">
    <source>
        <dbReference type="ARBA" id="ARBA00022840"/>
    </source>
</evidence>
<evidence type="ECO:0000313" key="5">
    <source>
        <dbReference type="Proteomes" id="UP000295221"/>
    </source>
</evidence>
<dbReference type="Gene3D" id="3.40.50.300">
    <property type="entry name" value="P-loop containing nucleotide triphosphate hydrolases"/>
    <property type="match status" value="1"/>
</dbReference>
<dbReference type="PROSITE" id="PS00211">
    <property type="entry name" value="ABC_TRANSPORTER_1"/>
    <property type="match status" value="1"/>
</dbReference>
<dbReference type="InterPro" id="IPR017871">
    <property type="entry name" value="ABC_transporter-like_CS"/>
</dbReference>
<dbReference type="PROSITE" id="PS50893">
    <property type="entry name" value="ABC_TRANSPORTER_2"/>
    <property type="match status" value="1"/>
</dbReference>
<feature type="domain" description="ABC transporter" evidence="3">
    <location>
        <begin position="2"/>
        <end position="212"/>
    </location>
</feature>
<dbReference type="GO" id="GO:0005886">
    <property type="term" value="C:plasma membrane"/>
    <property type="evidence" value="ECO:0007669"/>
    <property type="project" value="TreeGrafter"/>
</dbReference>
<protein>
    <submittedName>
        <fullName evidence="4">Putative ABC transport system ATP-binding protein</fullName>
    </submittedName>
</protein>
<dbReference type="OrthoDB" id="1114670at2"/>
<name>A0A4R2GD72_9BACT</name>
<dbReference type="InterPro" id="IPR003593">
    <property type="entry name" value="AAA+_ATPase"/>
</dbReference>
<dbReference type="InterPro" id="IPR027417">
    <property type="entry name" value="P-loop_NTPase"/>
</dbReference>
<gene>
    <name evidence="4" type="ORF">EV194_11418</name>
</gene>